<dbReference type="EMBL" id="CAJOBA010051105">
    <property type="protein sequence ID" value="CAF4241337.1"/>
    <property type="molecule type" value="Genomic_DNA"/>
</dbReference>
<evidence type="ECO:0000256" key="6">
    <source>
        <dbReference type="SAM" id="Phobius"/>
    </source>
</evidence>
<protein>
    <submittedName>
        <fullName evidence="8">Uncharacterized protein</fullName>
    </submittedName>
</protein>
<evidence type="ECO:0000256" key="4">
    <source>
        <dbReference type="ARBA" id="ARBA00022989"/>
    </source>
</evidence>
<evidence type="ECO:0000256" key="5">
    <source>
        <dbReference type="ARBA" id="ARBA00023136"/>
    </source>
</evidence>
<keyword evidence="2" id="KW-0813">Transport</keyword>
<dbReference type="InterPro" id="IPR036259">
    <property type="entry name" value="MFS_trans_sf"/>
</dbReference>
<dbReference type="PANTHER" id="PTHR43791">
    <property type="entry name" value="PERMEASE-RELATED"/>
    <property type="match status" value="1"/>
</dbReference>
<evidence type="ECO:0000256" key="3">
    <source>
        <dbReference type="ARBA" id="ARBA00022692"/>
    </source>
</evidence>
<evidence type="ECO:0000313" key="8">
    <source>
        <dbReference type="EMBL" id="CAF4241337.1"/>
    </source>
</evidence>
<dbReference type="PANTHER" id="PTHR43791:SF36">
    <property type="entry name" value="TRANSPORTER, PUTATIVE (AFU_ORTHOLOGUE AFUA_6G08340)-RELATED"/>
    <property type="match status" value="1"/>
</dbReference>
<reference evidence="8" key="1">
    <citation type="submission" date="2021-02" db="EMBL/GenBank/DDBJ databases">
        <authorList>
            <person name="Nowell W R."/>
        </authorList>
    </citation>
    <scope>NUCLEOTIDE SEQUENCE</scope>
</reference>
<gene>
    <name evidence="7" type="ORF">OVA965_LOCUS34624</name>
    <name evidence="8" type="ORF">TMI583_LOCUS35555</name>
</gene>
<evidence type="ECO:0000256" key="1">
    <source>
        <dbReference type="ARBA" id="ARBA00004141"/>
    </source>
</evidence>
<comment type="caution">
    <text evidence="8">The sequence shown here is derived from an EMBL/GenBank/DDBJ whole genome shotgun (WGS) entry which is preliminary data.</text>
</comment>
<evidence type="ECO:0000256" key="2">
    <source>
        <dbReference type="ARBA" id="ARBA00022448"/>
    </source>
</evidence>
<dbReference type="AlphaFoldDB" id="A0A8S2SSL5"/>
<dbReference type="Proteomes" id="UP000682733">
    <property type="component" value="Unassembled WGS sequence"/>
</dbReference>
<feature type="transmembrane region" description="Helical" evidence="6">
    <location>
        <begin position="101"/>
        <end position="128"/>
    </location>
</feature>
<feature type="transmembrane region" description="Helical" evidence="6">
    <location>
        <begin position="140"/>
        <end position="159"/>
    </location>
</feature>
<dbReference type="EMBL" id="CAJNOK010029280">
    <property type="protein sequence ID" value="CAF1445887.1"/>
    <property type="molecule type" value="Genomic_DNA"/>
</dbReference>
<proteinExistence type="predicted"/>
<evidence type="ECO:0000313" key="7">
    <source>
        <dbReference type="EMBL" id="CAF1445887.1"/>
    </source>
</evidence>
<name>A0A8S2SSL5_9BILA</name>
<feature type="transmembrane region" description="Helical" evidence="6">
    <location>
        <begin position="18"/>
        <end position="39"/>
    </location>
</feature>
<dbReference type="GO" id="GO:0016020">
    <property type="term" value="C:membrane"/>
    <property type="evidence" value="ECO:0007669"/>
    <property type="project" value="UniProtKB-SubCell"/>
</dbReference>
<dbReference type="GO" id="GO:0022857">
    <property type="term" value="F:transmembrane transporter activity"/>
    <property type="evidence" value="ECO:0007669"/>
    <property type="project" value="TreeGrafter"/>
</dbReference>
<feature type="non-terminal residue" evidence="8">
    <location>
        <position position="1"/>
    </location>
</feature>
<organism evidence="8 9">
    <name type="scientific">Didymodactylos carnosus</name>
    <dbReference type="NCBI Taxonomy" id="1234261"/>
    <lineage>
        <taxon>Eukaryota</taxon>
        <taxon>Metazoa</taxon>
        <taxon>Spiralia</taxon>
        <taxon>Gnathifera</taxon>
        <taxon>Rotifera</taxon>
        <taxon>Eurotatoria</taxon>
        <taxon>Bdelloidea</taxon>
        <taxon>Philodinida</taxon>
        <taxon>Philodinidae</taxon>
        <taxon>Didymodactylos</taxon>
    </lineage>
</organism>
<dbReference type="Proteomes" id="UP000677228">
    <property type="component" value="Unassembled WGS sequence"/>
</dbReference>
<keyword evidence="3 6" id="KW-0812">Transmembrane</keyword>
<comment type="subcellular location">
    <subcellularLocation>
        <location evidence="1">Membrane</location>
        <topology evidence="1">Multi-pass membrane protein</topology>
    </subcellularLocation>
</comment>
<dbReference type="SUPFAM" id="SSF103473">
    <property type="entry name" value="MFS general substrate transporter"/>
    <property type="match status" value="1"/>
</dbReference>
<evidence type="ECO:0000313" key="9">
    <source>
        <dbReference type="Proteomes" id="UP000682733"/>
    </source>
</evidence>
<sequence length="194" mass="22156">AYGISQIHGNKYLAVWKWIFIIEGIPTICLGILTVIFLVDAPAETVKWLSTNEQDILINHLKKDENVTGGTEFLWKQIYCAFIDWKVHLYMLIDFSVCTPLYSLSFFLPTLLEACMGTCTILPLILSWATANIGGQRKRAVASALIIVLIMVLLLKFLLKREKKRRELLDGRRLAAEDTEYASTDKHRSFSYIL</sequence>
<keyword evidence="4 6" id="KW-1133">Transmembrane helix</keyword>
<accession>A0A8S2SSL5</accession>
<keyword evidence="5 6" id="KW-0472">Membrane</keyword>